<feature type="region of interest" description="Disordered" evidence="1">
    <location>
        <begin position="2525"/>
        <end position="2768"/>
    </location>
</feature>
<keyword evidence="4" id="KW-0645">Protease</keyword>
<keyword evidence="5" id="KW-1185">Reference proteome</keyword>
<name>A0A9P1DRQ3_9DINO</name>
<feature type="region of interest" description="Disordered" evidence="1">
    <location>
        <begin position="1937"/>
        <end position="1969"/>
    </location>
</feature>
<feature type="region of interest" description="Disordered" evidence="1">
    <location>
        <begin position="1359"/>
        <end position="1378"/>
    </location>
</feature>
<feature type="compositionally biased region" description="Polar residues" evidence="1">
    <location>
        <begin position="168"/>
        <end position="186"/>
    </location>
</feature>
<evidence type="ECO:0000313" key="4">
    <source>
        <dbReference type="EMBL" id="CAL4801521.1"/>
    </source>
</evidence>
<gene>
    <name evidence="3" type="ORF">C1SCF055_LOCUS39124</name>
</gene>
<reference evidence="4 5" key="2">
    <citation type="submission" date="2024-05" db="EMBL/GenBank/DDBJ databases">
        <authorList>
            <person name="Chen Y."/>
            <person name="Shah S."/>
            <person name="Dougan E. K."/>
            <person name="Thang M."/>
            <person name="Chan C."/>
        </authorList>
    </citation>
    <scope>NUCLEOTIDE SEQUENCE [LARGE SCALE GENOMIC DNA]</scope>
</reference>
<evidence type="ECO:0000313" key="3">
    <source>
        <dbReference type="EMBL" id="CAI4014209.1"/>
    </source>
</evidence>
<dbReference type="GO" id="GO:0008233">
    <property type="term" value="F:peptidase activity"/>
    <property type="evidence" value="ECO:0007669"/>
    <property type="project" value="UniProtKB-KW"/>
</dbReference>
<feature type="compositionally biased region" description="Polar residues" evidence="1">
    <location>
        <begin position="1955"/>
        <end position="1967"/>
    </location>
</feature>
<dbReference type="InterPro" id="IPR012337">
    <property type="entry name" value="RNaseH-like_sf"/>
</dbReference>
<dbReference type="EMBL" id="CAMXCT020006223">
    <property type="protein sequence ID" value="CAL1167584.1"/>
    <property type="molecule type" value="Genomic_DNA"/>
</dbReference>
<dbReference type="EMBL" id="CAMXCT010006223">
    <property type="protein sequence ID" value="CAI4014209.1"/>
    <property type="molecule type" value="Genomic_DNA"/>
</dbReference>
<dbReference type="GO" id="GO:0015074">
    <property type="term" value="P:DNA integration"/>
    <property type="evidence" value="ECO:0007669"/>
    <property type="project" value="InterPro"/>
</dbReference>
<dbReference type="Gene3D" id="3.30.420.10">
    <property type="entry name" value="Ribonuclease H-like superfamily/Ribonuclease H"/>
    <property type="match status" value="1"/>
</dbReference>
<dbReference type="GO" id="GO:0003676">
    <property type="term" value="F:nucleic acid binding"/>
    <property type="evidence" value="ECO:0007669"/>
    <property type="project" value="InterPro"/>
</dbReference>
<feature type="region of interest" description="Disordered" evidence="1">
    <location>
        <begin position="116"/>
        <end position="186"/>
    </location>
</feature>
<feature type="compositionally biased region" description="Basic and acidic residues" evidence="1">
    <location>
        <begin position="134"/>
        <end position="144"/>
    </location>
</feature>
<dbReference type="GO" id="GO:0006508">
    <property type="term" value="P:proteolysis"/>
    <property type="evidence" value="ECO:0007669"/>
    <property type="project" value="UniProtKB-KW"/>
</dbReference>
<dbReference type="InterPro" id="IPR001584">
    <property type="entry name" value="Integrase_cat-core"/>
</dbReference>
<comment type="caution">
    <text evidence="3">The sequence shown here is derived from an EMBL/GenBank/DDBJ whole genome shotgun (WGS) entry which is preliminary data.</text>
</comment>
<sequence>MSDGGDSDGAFDGFHANAAYEFDLFGDDYESSFDPVDQHFDDRSPPDVGQTDSRSRVSTCWRCYSCNADNYTWSTSHSKWTCMVCGSDEFYDVTQPRRHETQDGCWLYLPKANSDDKQSTLSEHAPPDDSWNGDGERNDSEGHTTDPIVDPDALSVQGRRRRRRARRTNQTPDTEVPQLNNNTSAGNDQIVDLLTQLVANQNKKSDSSSASWTSRQGPFKGVRWRGGTPPSPPPWRNSNDLRAFARWERKIDVWSMQIKPFMPMSDAALMLFTSLTGEAELETEHLDINKINTSDGIKYLMDSLREPLQQKLLFQKRKLLADYEQVARYPNESVRQFSNRYVRVEKDLAAIGVSTSGMYDSESRGNRLLERTRLTPDLQRLVLIGAGNTLEFDRIRESLNFQFPDFRAAPQVMGHNSGGSSKGKGKGTSSTSSTTLSSSPSASSSSTRSSLVDLEALKSESGLQPVQHVARPAIGLEMPYVQPQRKPTPKELANNRKMAEKATLQASIRGKPTPRRPMLSTFLGNYLLKYHIHLGKMLYPVHPHHWEQFGSGGLHVASKRAYLPAALPGQPTQGLLLGVSVLEDAQIPFLASNVMLEKLGCVIDTVRERLRFEFIGVDIPLHRKHGHYVVNIAKFTQHAHMSDVWKIMSTDEFLKSPDPEVMIAATLAQASEHPIRDPAHAASHQRPTRMASALAELHDPPDDVVFQDTAEHEQDGATSNGTTIMDDHAGTAQLDVGVSGRECFQTSSSPKSLHSSKLPKVWKQGRTFQPMQRLPAEVQVQSRTTRLGGLWRAALTALITIATALSFDHPAINESESHGVSTQGPSSQDSFEELYGTIRGYDTMGGSWDDLRGVRCRNDERTSSGFRRTRRLSTLRRGLRLDIDRLNEDYWELAAGCCIRHHLVPRNELFDPYDTDCPVALHRLRQVGAAEIEYEDGKLEVVHYNWTRTSNKQTSSPWTGRTVFQFKEFSKNDLTNACKRGLLQRLRHAAKLQEVEKVLMTKVKPRFRKSRVDLLETFAGAANISKQASAWGLKSLEPLDYNTGYDLAEPDTQRQVTSMISNYRPLLLLQGVECGPWSILQDNTNYVHRPDELAEWRETIRPMIDQVVKWCEQQDDEGRFWLIENPETSRLWKEPAMRRLLARPSTRTTTCHAGAYGAVNSKGNMIKKPHTFWGNCPKILEQLGDKLNAEECKLCEPLQGRETTLSQHYCQGMVDAILLGLHQTAAEQDPMRSHSYATYAIDSNEVNQSLEAWQELFDKAEQLFRQTRMKNIVLAQSDNFWQDVRRLVPWHTLERVQIAKQPAIHRFPTHVPHTHRGSALLFNDGSRDVTVEDLTDIRYPKGRFQKPVNIGIFFFGMAHSPQQGPDQQQPQPASVQPHVEDNPIARADFLDRDITFPENKDYNNDTKNIVTRLHKNLGHPPAAELKKLLAMNGVSNQKILAAVDDLICGSCKRTRAPLKPAPSSMPQSNFRQFADAIQLDIVYIRDITGQNFPVLGIIDECTHLHQACILESRLPEEVLRKFVQTWSQPFGFPLVCRLDADGSFRAAFEEHLDATGTFADFVPPEAHHRMGLIERHNATLRAIAERVIDAQGVVGFNQMEMAIAGATFSKNSCTWSSGRPPYIAAFGRIPRHGGLDLLSDQHGLAVGSTQGQMHQLADTLRAEAQQQIAAMTVDSSFRRALLRKAKPSPEDEYVIGDTLAYWRWTTRSGKKRGGYKLARMLGFDPDGKSLWVQSGTNTIKLAREQARKAYGFEAWHPDPSDLQALRMASENIKKGIFDDETIPIQNDPYQELGNDDHLKETFLEPAPLPALHPIQQLQPEPALQVVGDTAPVTPPGISQQVQAEATSKPDATTFHNQLVNMAAPEFKQAYTASMTAPNQHSPQHCKFHRTATQASMTYTTEGIELRDKHFDGTEEIYMPHKSNTCFKAYQANAEYEGDGISDDSDVSQDDMSTSKAQQPSLTRQQQKALDKELPWRTIMERGGDYLQAFIDATKAEETSWMQYDSVEPLSKAEADKIMASAEGRKRILKSRAAFRDKAKGAGPVRAKCRIVALGCLDPDLYSLNRDSATPTRQAEMIIYAIFISGYNKKMGQGEVTWTLWAGDVKTAFLQGEPEPRHAPLYLSPPRDGICIAAGVLPAPLYRIKGNIYGLASAPRTWTMHVCRRLKECGWQQHSLDKMLFFLYQRPAGFKEEILVAAAIVYVDDFLVTFNEYFNHQELLQLFNWGSQTALTTENHLEFKGKEIYLRYDKRGFYVLEVKQQKFIEAFKSGKISGKKDDPLKPSDFPEYRSVAGSLQWVSGQTRPDVAATVSLHSKGSKAQYSDLLAMYDAVEHLRNTKTKGFIMNPVNINQSTIVVTYSDSSWANAENYASQHGCLVLLTDTRATEVATHGCLIDWKSSRSSRVCRSTLAAEASAADTSVDRSSFCNLMISEILQRVQSFRITLPLRMIQVTDCKSLYDSIIAENPSVEDKRSFSTFLDSEPPLEQTSTDLPLPPAARRTAELAARFLMRLGGQSEDLAKWAADPDTGAAVPAGAPVKSSPTSLLRRQDGDEPKVPEHKEEQSPADAYDPTKMLPQAGKDKVPEHKEQSPADAYDPTKMLPQAGKDKVPEHKEQSPADAYDPTKMLPQTGKDTAGESAKAADTANADAEDPAKALLAEQDPAKALAEKEADGNALDAAKLEGNHEEPEATAKLAEHGEAHGKAAKEDPLTDVVVDPESGDILDGKTGQAVDPLSGEVVEDGSYIDDDTGLAVDPYKGKIYDPLTGQGND</sequence>
<accession>A0A9P1DRQ3</accession>
<reference evidence="3" key="1">
    <citation type="submission" date="2022-10" db="EMBL/GenBank/DDBJ databases">
        <authorList>
            <person name="Chen Y."/>
            <person name="Dougan E. K."/>
            <person name="Chan C."/>
            <person name="Rhodes N."/>
            <person name="Thang M."/>
        </authorList>
    </citation>
    <scope>NUCLEOTIDE SEQUENCE</scope>
</reference>
<feature type="compositionally biased region" description="Low complexity" evidence="1">
    <location>
        <begin position="1361"/>
        <end position="1372"/>
    </location>
</feature>
<proteinExistence type="predicted"/>
<feature type="region of interest" description="Disordered" evidence="1">
    <location>
        <begin position="201"/>
        <end position="239"/>
    </location>
</feature>
<dbReference type="InterPro" id="IPR036397">
    <property type="entry name" value="RNaseH_sf"/>
</dbReference>
<evidence type="ECO:0000313" key="5">
    <source>
        <dbReference type="Proteomes" id="UP001152797"/>
    </source>
</evidence>
<feature type="domain" description="Integrase catalytic" evidence="2">
    <location>
        <begin position="1462"/>
        <end position="1638"/>
    </location>
</feature>
<feature type="compositionally biased region" description="Low complexity" evidence="1">
    <location>
        <begin position="427"/>
        <end position="448"/>
    </location>
</feature>
<feature type="compositionally biased region" description="Basic residues" evidence="1">
    <location>
        <begin position="158"/>
        <end position="167"/>
    </location>
</feature>
<dbReference type="SUPFAM" id="SSF53098">
    <property type="entry name" value="Ribonuclease H-like"/>
    <property type="match status" value="1"/>
</dbReference>
<organism evidence="3">
    <name type="scientific">Cladocopium goreaui</name>
    <dbReference type="NCBI Taxonomy" id="2562237"/>
    <lineage>
        <taxon>Eukaryota</taxon>
        <taxon>Sar</taxon>
        <taxon>Alveolata</taxon>
        <taxon>Dinophyceae</taxon>
        <taxon>Suessiales</taxon>
        <taxon>Symbiodiniaceae</taxon>
        <taxon>Cladocopium</taxon>
    </lineage>
</organism>
<feature type="compositionally biased region" description="Acidic residues" evidence="1">
    <location>
        <begin position="2736"/>
        <end position="2747"/>
    </location>
</feature>
<dbReference type="EMBL" id="CAMXCT030006223">
    <property type="protein sequence ID" value="CAL4801521.1"/>
    <property type="molecule type" value="Genomic_DNA"/>
</dbReference>
<evidence type="ECO:0000256" key="1">
    <source>
        <dbReference type="SAM" id="MobiDB-lite"/>
    </source>
</evidence>
<feature type="region of interest" description="Disordered" evidence="1">
    <location>
        <begin position="410"/>
        <end position="448"/>
    </location>
</feature>
<feature type="compositionally biased region" description="Basic and acidic residues" evidence="1">
    <location>
        <begin position="2545"/>
        <end position="2561"/>
    </location>
</feature>
<keyword evidence="4" id="KW-0378">Hydrolase</keyword>
<feature type="compositionally biased region" description="Acidic residues" evidence="1">
    <location>
        <begin position="1937"/>
        <end position="1948"/>
    </location>
</feature>
<dbReference type="Proteomes" id="UP001152797">
    <property type="component" value="Unassembled WGS sequence"/>
</dbReference>
<feature type="compositionally biased region" description="Basic and acidic residues" evidence="1">
    <location>
        <begin position="2577"/>
        <end position="2588"/>
    </location>
</feature>
<evidence type="ECO:0000259" key="2">
    <source>
        <dbReference type="PROSITE" id="PS50994"/>
    </source>
</evidence>
<feature type="compositionally biased region" description="Basic and acidic residues" evidence="1">
    <location>
        <begin position="2677"/>
        <end position="2707"/>
    </location>
</feature>
<protein>
    <submittedName>
        <fullName evidence="4">Copia protein (Gag-int-pol protein) [Cleaved into: Copia VLP protein Copia protease ]</fullName>
    </submittedName>
</protein>
<dbReference type="PROSITE" id="PS50994">
    <property type="entry name" value="INTEGRASE"/>
    <property type="match status" value="1"/>
</dbReference>
<feature type="compositionally biased region" description="Basic and acidic residues" evidence="1">
    <location>
        <begin position="2603"/>
        <end position="2614"/>
    </location>
</feature>